<evidence type="ECO:0000313" key="2">
    <source>
        <dbReference type="EMBL" id="VAW01971.1"/>
    </source>
</evidence>
<feature type="region of interest" description="Disordered" evidence="1">
    <location>
        <begin position="1"/>
        <end position="42"/>
    </location>
</feature>
<accession>A0A3B0S761</accession>
<name>A0A3B0S761_9ZZZZ</name>
<sequence>MKIHSTRNTQVVSKGKSKKSVSKSTFSPTNTSQNPSAPTITASSPIASLDALIALQAESPVETVVEKETRRAVSLLDILDTIRIGLLDGGIPETSLKRLLIALGEQREETGDPALEAILEQVEIRAQVELAKLETAV</sequence>
<gene>
    <name evidence="2" type="ORF">MNBD_ALPHA06-1886</name>
</gene>
<dbReference type="AlphaFoldDB" id="A0A3B0S761"/>
<proteinExistence type="predicted"/>
<organism evidence="2">
    <name type="scientific">hydrothermal vent metagenome</name>
    <dbReference type="NCBI Taxonomy" id="652676"/>
    <lineage>
        <taxon>unclassified sequences</taxon>
        <taxon>metagenomes</taxon>
        <taxon>ecological metagenomes</taxon>
    </lineage>
</organism>
<dbReference type="EMBL" id="UOEE01000331">
    <property type="protein sequence ID" value="VAW01971.1"/>
    <property type="molecule type" value="Genomic_DNA"/>
</dbReference>
<dbReference type="GO" id="GO:0044781">
    <property type="term" value="P:bacterial-type flagellum organization"/>
    <property type="evidence" value="ECO:0007669"/>
    <property type="project" value="InterPro"/>
</dbReference>
<evidence type="ECO:0008006" key="3">
    <source>
        <dbReference type="Google" id="ProtNLM"/>
    </source>
</evidence>
<evidence type="ECO:0000256" key="1">
    <source>
        <dbReference type="SAM" id="MobiDB-lite"/>
    </source>
</evidence>
<feature type="compositionally biased region" description="Polar residues" evidence="1">
    <location>
        <begin position="1"/>
        <end position="10"/>
    </location>
</feature>
<protein>
    <recommendedName>
        <fullName evidence="3">Flagellar trans-acting factor FliX</fullName>
    </recommendedName>
</protein>
<reference evidence="2" key="1">
    <citation type="submission" date="2018-06" db="EMBL/GenBank/DDBJ databases">
        <authorList>
            <person name="Zhirakovskaya E."/>
        </authorList>
    </citation>
    <scope>NUCLEOTIDE SEQUENCE</scope>
</reference>
<dbReference type="InterPro" id="IPR019704">
    <property type="entry name" value="Flagellar_assmbl_FliX_class2"/>
</dbReference>
<feature type="compositionally biased region" description="Polar residues" evidence="1">
    <location>
        <begin position="25"/>
        <end position="42"/>
    </location>
</feature>
<dbReference type="Pfam" id="PF10768">
    <property type="entry name" value="FliX"/>
    <property type="match status" value="1"/>
</dbReference>